<dbReference type="Proteomes" id="UP000175971">
    <property type="component" value="Unassembled WGS sequence"/>
</dbReference>
<dbReference type="Pfam" id="PF00106">
    <property type="entry name" value="adh_short"/>
    <property type="match status" value="1"/>
</dbReference>
<comment type="similarity">
    <text evidence="1">Belongs to the short-chain dehydrogenases/reductases (SDR) family.</text>
</comment>
<evidence type="ECO:0000256" key="3">
    <source>
        <dbReference type="ARBA" id="ARBA00023002"/>
    </source>
</evidence>
<keyword evidence="6" id="KW-1185">Reference proteome</keyword>
<dbReference type="PANTHER" id="PTHR43490:SF99">
    <property type="entry name" value="SHORT-CHAIN DEHYDROGENASE_REDUCTASE"/>
    <property type="match status" value="1"/>
</dbReference>
<evidence type="ECO:0000313" key="5">
    <source>
        <dbReference type="EMBL" id="OEV20136.1"/>
    </source>
</evidence>
<keyword evidence="3" id="KW-0560">Oxidoreductase</keyword>
<accession>A0A1E7LVE6</accession>
<dbReference type="EMBL" id="LJGZ01000029">
    <property type="protein sequence ID" value="OEV20136.1"/>
    <property type="molecule type" value="Genomic_DNA"/>
</dbReference>
<dbReference type="InterPro" id="IPR002347">
    <property type="entry name" value="SDR_fam"/>
</dbReference>
<dbReference type="PATRIC" id="fig|518642.7.peg.5549"/>
<keyword evidence="2" id="KW-0521">NADP</keyword>
<dbReference type="PRINTS" id="PR00081">
    <property type="entry name" value="GDHRDH"/>
</dbReference>
<organism evidence="5 6">
    <name type="scientific">Streptomyces nanshensis</name>
    <dbReference type="NCBI Taxonomy" id="518642"/>
    <lineage>
        <taxon>Bacteria</taxon>
        <taxon>Bacillati</taxon>
        <taxon>Actinomycetota</taxon>
        <taxon>Actinomycetes</taxon>
        <taxon>Kitasatosporales</taxon>
        <taxon>Streptomycetaceae</taxon>
        <taxon>Streptomyces</taxon>
    </lineage>
</organism>
<evidence type="ECO:0000313" key="6">
    <source>
        <dbReference type="Proteomes" id="UP000175971"/>
    </source>
</evidence>
<proteinExistence type="inferred from homology"/>
<dbReference type="Gene3D" id="3.40.50.720">
    <property type="entry name" value="NAD(P)-binding Rossmann-like Domain"/>
    <property type="match status" value="1"/>
</dbReference>
<comment type="caution">
    <text evidence="5">The sequence shown here is derived from an EMBL/GenBank/DDBJ whole genome shotgun (WGS) entry which is preliminary data.</text>
</comment>
<dbReference type="InterPro" id="IPR036291">
    <property type="entry name" value="NAD(P)-bd_dom_sf"/>
</dbReference>
<feature type="region of interest" description="Disordered" evidence="4">
    <location>
        <begin position="227"/>
        <end position="254"/>
    </location>
</feature>
<feature type="compositionally biased region" description="Low complexity" evidence="4">
    <location>
        <begin position="241"/>
        <end position="254"/>
    </location>
</feature>
<dbReference type="AlphaFoldDB" id="A0A1E7LVE6"/>
<reference evidence="5 6" key="1">
    <citation type="journal article" date="2016" name="Front. Microbiol.">
        <title>Comparative Genomics Analysis of Streptomyces Species Reveals Their Adaptation to the Marine Environment and Their Diversity at the Genomic Level.</title>
        <authorList>
            <person name="Tian X."/>
            <person name="Zhang Z."/>
            <person name="Yang T."/>
            <person name="Chen M."/>
            <person name="Li J."/>
            <person name="Chen F."/>
            <person name="Yang J."/>
            <person name="Li W."/>
            <person name="Zhang B."/>
            <person name="Zhang Z."/>
            <person name="Wu J."/>
            <person name="Zhang C."/>
            <person name="Long L."/>
            <person name="Xiao J."/>
        </authorList>
    </citation>
    <scope>NUCLEOTIDE SEQUENCE [LARGE SCALE GENOMIC DNA]</scope>
    <source>
        <strain evidence="5 6">SCSIO M10372</strain>
    </source>
</reference>
<evidence type="ECO:0000256" key="2">
    <source>
        <dbReference type="ARBA" id="ARBA00022857"/>
    </source>
</evidence>
<dbReference type="GO" id="GO:0016491">
    <property type="term" value="F:oxidoreductase activity"/>
    <property type="evidence" value="ECO:0007669"/>
    <property type="project" value="UniProtKB-KW"/>
</dbReference>
<name>A0A1E7LVE6_9ACTN</name>
<gene>
    <name evidence="5" type="ORF">AN221_13790</name>
</gene>
<dbReference type="RefSeq" id="WP_208623718.1">
    <property type="nucleotide sequence ID" value="NZ_LJGZ01000029.1"/>
</dbReference>
<evidence type="ECO:0000256" key="1">
    <source>
        <dbReference type="ARBA" id="ARBA00006484"/>
    </source>
</evidence>
<evidence type="ECO:0000256" key="4">
    <source>
        <dbReference type="SAM" id="MobiDB-lite"/>
    </source>
</evidence>
<protein>
    <submittedName>
        <fullName evidence="5">Dehydrogenase</fullName>
    </submittedName>
</protein>
<sequence length="254" mass="26268">MLADMSEQTIALVTGANKGIGYEIAAGLGALGWRIGVGARDRERGAEAVAALSARRVDAFAVPLDVTDDADVSAAARLLEERGGGLDVLVNNAGAAGGWPDEPTSLDPAALLRLVDTNVVGVIRVTNAMLPLLRRSAHPRIVNQSSHVGSLTLQTDPAVDLGGISGGYAPTKTFLNAVTVQYAAELRGTGILVNNACPGYVATDLNGFSGTRTAEEGAQVAIRLATLPDDGPTRRPPPPRGSRVPPSAVPLRRR</sequence>
<dbReference type="PANTHER" id="PTHR43490">
    <property type="entry name" value="(+)-NEOMENTHOL DEHYDROGENASE"/>
    <property type="match status" value="1"/>
</dbReference>
<dbReference type="SUPFAM" id="SSF51735">
    <property type="entry name" value="NAD(P)-binding Rossmann-fold domains"/>
    <property type="match status" value="1"/>
</dbReference>